<dbReference type="Proteomes" id="UP001165160">
    <property type="component" value="Unassembled WGS sequence"/>
</dbReference>
<evidence type="ECO:0000259" key="1">
    <source>
        <dbReference type="Pfam" id="PF05021"/>
    </source>
</evidence>
<dbReference type="GO" id="GO:0006511">
    <property type="term" value="P:ubiquitin-dependent protein catabolic process"/>
    <property type="evidence" value="ECO:0007669"/>
    <property type="project" value="InterPro"/>
</dbReference>
<dbReference type="Pfam" id="PF05021">
    <property type="entry name" value="NPL4"/>
    <property type="match status" value="1"/>
</dbReference>
<dbReference type="AlphaFoldDB" id="A0A9W7DL86"/>
<organism evidence="2 3">
    <name type="scientific">Triparma verrucosa</name>
    <dbReference type="NCBI Taxonomy" id="1606542"/>
    <lineage>
        <taxon>Eukaryota</taxon>
        <taxon>Sar</taxon>
        <taxon>Stramenopiles</taxon>
        <taxon>Ochrophyta</taxon>
        <taxon>Bolidophyceae</taxon>
        <taxon>Parmales</taxon>
        <taxon>Triparmaceae</taxon>
        <taxon>Triparma</taxon>
    </lineage>
</organism>
<sequence length="447" mass="49527">MSALSSLIRLRTNLGVYRVQMAEGNPITLQFIADQISSQLPGVTLTSPLSFRPYSETASPSDPLAEGTDYTTRLPNGAMLYTFVDPNSPPPGSEASKATKKTITKDGNVELQSYEQSVSGQAFRPGMLPLRSMKKHWTLQEFTEMDSAFQFKIKGGGASFCKAVKLEVNEAQSFQSYLRDRQFHQCRMGYMYGRVSEGEEVEVEFVYEPMQEADDTSFNLVETEEAEKERENVEEIANLLGLKKVGWIFGHPPREEGFIFSGEEVLTAAELQLEAADGVEDTTFVTVKVTVDAEGKAEFNAFTLSKQAMEMVAEGALELMAEPGFCKVNETFTAIVEGKEAKKIDNAFWLQNVAIKQGEGQFVSWFPKVNRDGSIQTHAALGSQLSKSGKKGFTFEDCMSDFQALLYLTKFFPMSDVSNIIEGIKKKKIEDGYKIMISSMAGVDGAY</sequence>
<dbReference type="GO" id="GO:0031625">
    <property type="term" value="F:ubiquitin protein ligase binding"/>
    <property type="evidence" value="ECO:0007669"/>
    <property type="project" value="TreeGrafter"/>
</dbReference>
<proteinExistence type="predicted"/>
<dbReference type="EMBL" id="BRXX01000574">
    <property type="protein sequence ID" value="GMH47193.1"/>
    <property type="molecule type" value="Genomic_DNA"/>
</dbReference>
<dbReference type="InterPro" id="IPR007717">
    <property type="entry name" value="NPL4_C"/>
</dbReference>
<keyword evidence="3" id="KW-1185">Reference proteome</keyword>
<reference evidence="3" key="1">
    <citation type="journal article" date="2023" name="Commun. Biol.">
        <title>Genome analysis of Parmales, the sister group of diatoms, reveals the evolutionary specialization of diatoms from phago-mixotrophs to photoautotrophs.</title>
        <authorList>
            <person name="Ban H."/>
            <person name="Sato S."/>
            <person name="Yoshikawa S."/>
            <person name="Yamada K."/>
            <person name="Nakamura Y."/>
            <person name="Ichinomiya M."/>
            <person name="Sato N."/>
            <person name="Blanc-Mathieu R."/>
            <person name="Endo H."/>
            <person name="Kuwata A."/>
            <person name="Ogata H."/>
        </authorList>
    </citation>
    <scope>NUCLEOTIDE SEQUENCE [LARGE SCALE GENOMIC DNA]</scope>
    <source>
        <strain evidence="3">NIES 3699</strain>
    </source>
</reference>
<name>A0A9W7DL86_9STRA</name>
<evidence type="ECO:0000313" key="2">
    <source>
        <dbReference type="EMBL" id="GMH47193.1"/>
    </source>
</evidence>
<dbReference type="PANTHER" id="PTHR12710:SF0">
    <property type="entry name" value="NUCLEAR PROTEIN LOCALIZATION PROTEIN 4 HOMOLOG"/>
    <property type="match status" value="1"/>
</dbReference>
<dbReference type="PANTHER" id="PTHR12710">
    <property type="entry name" value="NUCLEAR PROTEIN LOCALIZATION 4"/>
    <property type="match status" value="1"/>
</dbReference>
<gene>
    <name evidence="2" type="ORF">TrVE_jg3066</name>
</gene>
<protein>
    <recommendedName>
        <fullName evidence="1">Nuclear pore localisation protein NPL4 C-terminal domain-containing protein</fullName>
    </recommendedName>
</protein>
<dbReference type="GO" id="GO:0005634">
    <property type="term" value="C:nucleus"/>
    <property type="evidence" value="ECO:0007669"/>
    <property type="project" value="TreeGrafter"/>
</dbReference>
<comment type="caution">
    <text evidence="2">The sequence shown here is derived from an EMBL/GenBank/DDBJ whole genome shotgun (WGS) entry which is preliminary data.</text>
</comment>
<evidence type="ECO:0000313" key="3">
    <source>
        <dbReference type="Proteomes" id="UP001165160"/>
    </source>
</evidence>
<dbReference type="Gene3D" id="3.40.140.10">
    <property type="entry name" value="Cytidine Deaminase, domain 2"/>
    <property type="match status" value="1"/>
</dbReference>
<feature type="domain" description="Nuclear pore localisation protein NPL4 C-terminal" evidence="1">
    <location>
        <begin position="187"/>
        <end position="331"/>
    </location>
</feature>
<dbReference type="GO" id="GO:0043130">
    <property type="term" value="F:ubiquitin binding"/>
    <property type="evidence" value="ECO:0007669"/>
    <property type="project" value="TreeGrafter"/>
</dbReference>
<dbReference type="InterPro" id="IPR016563">
    <property type="entry name" value="Npl4"/>
</dbReference>
<accession>A0A9W7DL86</accession>